<evidence type="ECO:0000313" key="2">
    <source>
        <dbReference type="EMBL" id="KFB51818.1"/>
    </source>
</evidence>
<evidence type="ECO:0000256" key="1">
    <source>
        <dbReference type="SAM" id="MobiDB-lite"/>
    </source>
</evidence>
<evidence type="ECO:0000313" key="4">
    <source>
        <dbReference type="Proteomes" id="UP000030765"/>
    </source>
</evidence>
<dbReference type="EnsemblMetazoa" id="ASIC019972-RA">
    <property type="protein sequence ID" value="ASIC019972-PA"/>
    <property type="gene ID" value="ASIC019972"/>
</dbReference>
<gene>
    <name evidence="2" type="ORF">ZHAS_00019972</name>
</gene>
<sequence>MVATEDMADMEATEDTEGTEDMEAMEVISLMVTDTAIQANMVATEGMADMEAMGQATVDTEVVTVEDTEVTVGLGRTSAKEVARSDPTYIKLV</sequence>
<dbReference type="EMBL" id="KE525354">
    <property type="protein sequence ID" value="KFB51818.1"/>
    <property type="molecule type" value="Genomic_DNA"/>
</dbReference>
<proteinExistence type="predicted"/>
<organism evidence="2">
    <name type="scientific">Anopheles sinensis</name>
    <name type="common">Mosquito</name>
    <dbReference type="NCBI Taxonomy" id="74873"/>
    <lineage>
        <taxon>Eukaryota</taxon>
        <taxon>Metazoa</taxon>
        <taxon>Ecdysozoa</taxon>
        <taxon>Arthropoda</taxon>
        <taxon>Hexapoda</taxon>
        <taxon>Insecta</taxon>
        <taxon>Pterygota</taxon>
        <taxon>Neoptera</taxon>
        <taxon>Endopterygota</taxon>
        <taxon>Diptera</taxon>
        <taxon>Nematocera</taxon>
        <taxon>Culicoidea</taxon>
        <taxon>Culicidae</taxon>
        <taxon>Anophelinae</taxon>
        <taxon>Anopheles</taxon>
    </lineage>
</organism>
<protein>
    <submittedName>
        <fullName evidence="2 3">Dgri\GH11874-PA-like protein</fullName>
    </submittedName>
</protein>
<reference evidence="2 4" key="1">
    <citation type="journal article" date="2014" name="BMC Genomics">
        <title>Genome sequence of Anopheles sinensis provides insight into genetics basis of mosquito competence for malaria parasites.</title>
        <authorList>
            <person name="Zhou D."/>
            <person name="Zhang D."/>
            <person name="Ding G."/>
            <person name="Shi L."/>
            <person name="Hou Q."/>
            <person name="Ye Y."/>
            <person name="Xu Y."/>
            <person name="Zhou H."/>
            <person name="Xiong C."/>
            <person name="Li S."/>
            <person name="Yu J."/>
            <person name="Hong S."/>
            <person name="Yu X."/>
            <person name="Zou P."/>
            <person name="Chen C."/>
            <person name="Chang X."/>
            <person name="Wang W."/>
            <person name="Lv Y."/>
            <person name="Sun Y."/>
            <person name="Ma L."/>
            <person name="Shen B."/>
            <person name="Zhu C."/>
        </authorList>
    </citation>
    <scope>NUCLEOTIDE SEQUENCE [LARGE SCALE GENOMIC DNA]</scope>
</reference>
<accession>A0A084WNM4</accession>
<feature type="region of interest" description="Disordered" evidence="1">
    <location>
        <begin position="1"/>
        <end position="21"/>
    </location>
</feature>
<evidence type="ECO:0000313" key="3">
    <source>
        <dbReference type="EnsemblMetazoa" id="ASIC019972-PA"/>
    </source>
</evidence>
<dbReference type="VEuPathDB" id="VectorBase:ASIC019972"/>
<dbReference type="EMBL" id="ATLV01024634">
    <property type="status" value="NOT_ANNOTATED_CDS"/>
    <property type="molecule type" value="Genomic_DNA"/>
</dbReference>
<keyword evidence="4" id="KW-1185">Reference proteome</keyword>
<name>A0A084WNM4_ANOSI</name>
<reference evidence="3" key="2">
    <citation type="submission" date="2020-05" db="UniProtKB">
        <authorList>
            <consortium name="EnsemblMetazoa"/>
        </authorList>
    </citation>
    <scope>IDENTIFICATION</scope>
</reference>
<dbReference type="AlphaFoldDB" id="A0A084WNM4"/>
<dbReference type="VEuPathDB" id="VectorBase:ASIS023554"/>
<dbReference type="Proteomes" id="UP000030765">
    <property type="component" value="Unassembled WGS sequence"/>
</dbReference>